<dbReference type="Proteomes" id="UP001642360">
    <property type="component" value="Unassembled WGS sequence"/>
</dbReference>
<sequence>WALVPDSQYSLSSICHMAYMAYVSSISLLHTGFQPVKGSLTSVRPWLRDVVHIEMEAFEMGVSCIPLLHARDTHNYNKNHSNAHISDQSLIW</sequence>
<evidence type="ECO:0000313" key="1">
    <source>
        <dbReference type="EMBL" id="CAK9147824.1"/>
    </source>
</evidence>
<dbReference type="AlphaFoldDB" id="A0ABC8RS61"/>
<keyword evidence="2" id="KW-1185">Reference proteome</keyword>
<name>A0ABC8RS61_9AQUA</name>
<reference evidence="1 2" key="1">
    <citation type="submission" date="2024-02" db="EMBL/GenBank/DDBJ databases">
        <authorList>
            <person name="Vignale AGUSTIN F."/>
            <person name="Sosa J E."/>
            <person name="Modenutti C."/>
        </authorList>
    </citation>
    <scope>NUCLEOTIDE SEQUENCE [LARGE SCALE GENOMIC DNA]</scope>
</reference>
<dbReference type="EMBL" id="CAUOFW020001724">
    <property type="protein sequence ID" value="CAK9147824.1"/>
    <property type="molecule type" value="Genomic_DNA"/>
</dbReference>
<gene>
    <name evidence="1" type="ORF">ILEXP_LOCUS15763</name>
</gene>
<organism evidence="1 2">
    <name type="scientific">Ilex paraguariensis</name>
    <name type="common">yerba mate</name>
    <dbReference type="NCBI Taxonomy" id="185542"/>
    <lineage>
        <taxon>Eukaryota</taxon>
        <taxon>Viridiplantae</taxon>
        <taxon>Streptophyta</taxon>
        <taxon>Embryophyta</taxon>
        <taxon>Tracheophyta</taxon>
        <taxon>Spermatophyta</taxon>
        <taxon>Magnoliopsida</taxon>
        <taxon>eudicotyledons</taxon>
        <taxon>Gunneridae</taxon>
        <taxon>Pentapetalae</taxon>
        <taxon>asterids</taxon>
        <taxon>campanulids</taxon>
        <taxon>Aquifoliales</taxon>
        <taxon>Aquifoliaceae</taxon>
        <taxon>Ilex</taxon>
    </lineage>
</organism>
<evidence type="ECO:0000313" key="2">
    <source>
        <dbReference type="Proteomes" id="UP001642360"/>
    </source>
</evidence>
<accession>A0ABC8RS61</accession>
<proteinExistence type="predicted"/>
<feature type="non-terminal residue" evidence="1">
    <location>
        <position position="1"/>
    </location>
</feature>
<comment type="caution">
    <text evidence="1">The sequence shown here is derived from an EMBL/GenBank/DDBJ whole genome shotgun (WGS) entry which is preliminary data.</text>
</comment>
<protein>
    <submittedName>
        <fullName evidence="1">Uncharacterized protein</fullName>
    </submittedName>
</protein>